<comment type="caution">
    <text evidence="2">The sequence shown here is derived from an EMBL/GenBank/DDBJ whole genome shotgun (WGS) entry which is preliminary data.</text>
</comment>
<feature type="region of interest" description="Disordered" evidence="1">
    <location>
        <begin position="525"/>
        <end position="569"/>
    </location>
</feature>
<reference evidence="3" key="1">
    <citation type="journal article" date="2016" name="Nat. Biotechnol.">
        <title>Sequencing wild and cultivated cassava and related species reveals extensive interspecific hybridization and genetic diversity.</title>
        <authorList>
            <person name="Bredeson J.V."/>
            <person name="Lyons J.B."/>
            <person name="Prochnik S.E."/>
            <person name="Wu G.A."/>
            <person name="Ha C.M."/>
            <person name="Edsinger-Gonzales E."/>
            <person name="Grimwood J."/>
            <person name="Schmutz J."/>
            <person name="Rabbi I.Y."/>
            <person name="Egesi C."/>
            <person name="Nauluvula P."/>
            <person name="Lebot V."/>
            <person name="Ndunguru J."/>
            <person name="Mkamilo G."/>
            <person name="Bart R.S."/>
            <person name="Setter T.L."/>
            <person name="Gleadow R.M."/>
            <person name="Kulakow P."/>
            <person name="Ferguson M.E."/>
            <person name="Rounsley S."/>
            <person name="Rokhsar D.S."/>
        </authorList>
    </citation>
    <scope>NUCLEOTIDE SEQUENCE [LARGE SCALE GENOMIC DNA]</scope>
    <source>
        <strain evidence="3">cv. AM560-2</strain>
    </source>
</reference>
<keyword evidence="3" id="KW-1185">Reference proteome</keyword>
<organism evidence="2 3">
    <name type="scientific">Manihot esculenta</name>
    <name type="common">Cassava</name>
    <name type="synonym">Jatropha manihot</name>
    <dbReference type="NCBI Taxonomy" id="3983"/>
    <lineage>
        <taxon>Eukaryota</taxon>
        <taxon>Viridiplantae</taxon>
        <taxon>Streptophyta</taxon>
        <taxon>Embryophyta</taxon>
        <taxon>Tracheophyta</taxon>
        <taxon>Spermatophyta</taxon>
        <taxon>Magnoliopsida</taxon>
        <taxon>eudicotyledons</taxon>
        <taxon>Gunneridae</taxon>
        <taxon>Pentapetalae</taxon>
        <taxon>rosids</taxon>
        <taxon>fabids</taxon>
        <taxon>Malpighiales</taxon>
        <taxon>Euphorbiaceae</taxon>
        <taxon>Crotonoideae</taxon>
        <taxon>Manihoteae</taxon>
        <taxon>Manihot</taxon>
    </lineage>
</organism>
<sequence>MATQPPSDFDADPFTSIFSHTSRIPDDTVFFAIFPDSSLSNSFSSSSSPSLALQSLHLEILHFISPYTLSYIWQHEPFSLSISSFSSSCICSSKSPLPHLHGKLRFGDNLEDEWFTVFLLFLISSQFPSLSIRVWDNDGEFLLIEAAFHLPRWINPENSVNRVFIRGGDLHIVPKSRLSNPNLIDSLKFLTYYESESRAADSIQKAVKSRISDYPERARRNTHQVRVRVPVSVAQVLKHEPCLISLAVEGFYDRDIDTMKYAAKMEKFVSRGREEELVCVAIKMSRAMYAQLMQQKFQAPKCYPMPVRGDDASAYLEAELGMKITCGFEMMYQLRRKEGEEGKGSTWNKYKDSLVRSGYFEGLLPGSQEYKRLMEKAEEYYRNSTLFSSTSEMMSAPVRRIDEILAVPHSVDDFQSQEVPLSDNDSWLYDGEKDLNVALRERQKEMDLYNAKHKKKQKLKEPQDAGPSSDADFGDFGLGDIAKTMQAFVDKMSSYKGAEVPENRNLKEVDLDADQFFKDMESVMKRHGRQADASDVDTEEASSSDMDFDESEDGSDIMEASEDNEDGEDTFMHRYSDALNEELKDTTLQKSFVRANDHSNKNEGTSNAGKDMDEEFTPVDVDVNLVKSLLDSFSSQQGQAGPASNLLGLMGLQLPQDGNKGK</sequence>
<protein>
    <recommendedName>
        <fullName evidence="4">Protein ecdysoneless homolog</fullName>
    </recommendedName>
</protein>
<evidence type="ECO:0000313" key="3">
    <source>
        <dbReference type="Proteomes" id="UP000091857"/>
    </source>
</evidence>
<dbReference type="PANTHER" id="PTHR13060">
    <property type="entry name" value="SGT1 PROTEIN HSGT1 SUPPRESSOR OF GCR2"/>
    <property type="match status" value="1"/>
</dbReference>
<name>A0A2C9UX44_MANES</name>
<dbReference type="EMBL" id="CM004398">
    <property type="protein sequence ID" value="OAY35735.1"/>
    <property type="molecule type" value="Genomic_DNA"/>
</dbReference>
<evidence type="ECO:0008006" key="4">
    <source>
        <dbReference type="Google" id="ProtNLM"/>
    </source>
</evidence>
<evidence type="ECO:0000313" key="2">
    <source>
        <dbReference type="EMBL" id="OAY35735.1"/>
    </source>
</evidence>
<dbReference type="GO" id="GO:0005634">
    <property type="term" value="C:nucleus"/>
    <property type="evidence" value="ECO:0000318"/>
    <property type="project" value="GO_Central"/>
</dbReference>
<dbReference type="PANTHER" id="PTHR13060:SF0">
    <property type="entry name" value="PROTEIN ECDYSONELESS HOMOLOG"/>
    <property type="match status" value="1"/>
</dbReference>
<dbReference type="Proteomes" id="UP000091857">
    <property type="component" value="Chromosome 12"/>
</dbReference>
<evidence type="ECO:0000256" key="1">
    <source>
        <dbReference type="SAM" id="MobiDB-lite"/>
    </source>
</evidence>
<dbReference type="Gramene" id="Manes.12G125900.1.v8.1">
    <property type="protein sequence ID" value="Manes.12G125900.1.v8.1.CDS"/>
    <property type="gene ID" value="Manes.12G125900.v8.1"/>
</dbReference>
<feature type="compositionally biased region" description="Acidic residues" evidence="1">
    <location>
        <begin position="534"/>
        <end position="569"/>
    </location>
</feature>
<feature type="region of interest" description="Disordered" evidence="1">
    <location>
        <begin position="452"/>
        <end position="472"/>
    </location>
</feature>
<gene>
    <name evidence="2" type="ORF">MANES_12G125900v8</name>
</gene>
<dbReference type="STRING" id="3983.A0A2C9UX44"/>
<dbReference type="OrthoDB" id="27237at2759"/>
<proteinExistence type="predicted"/>
<dbReference type="AlphaFoldDB" id="A0A2C9UX44"/>
<dbReference type="InterPro" id="IPR010770">
    <property type="entry name" value="Ecd"/>
</dbReference>
<dbReference type="Pfam" id="PF07093">
    <property type="entry name" value="SGT1"/>
    <property type="match status" value="1"/>
</dbReference>
<accession>A0A2C9UX44</accession>